<protein>
    <submittedName>
        <fullName evidence="1">DUF4279 domain-containing protein</fullName>
    </submittedName>
</protein>
<accession>A0AAW3ZVV5</accession>
<dbReference type="RefSeq" id="WP_192031580.1">
    <property type="nucleotide sequence ID" value="NZ_JACYTR010000089.1"/>
</dbReference>
<reference evidence="1 2" key="1">
    <citation type="submission" date="2020-09" db="EMBL/GenBank/DDBJ databases">
        <title>Pseudoxanthomonas sp. CAU 1598 isolated from sand of Yaerae Beach.</title>
        <authorList>
            <person name="Kim W."/>
        </authorList>
    </citation>
    <scope>NUCLEOTIDE SEQUENCE [LARGE SCALE GENOMIC DNA]</scope>
    <source>
        <strain evidence="1 2">CAU 1598</strain>
    </source>
</reference>
<name>A0AAW3ZVV5_9GAMM</name>
<sequence>MSDISFSISLRIWHPTDSASSVVNAIGREPRFAHSVGDDRQTRDGRPLSGKYRETYCSFVLREKVIGHFDDVIGELIEESSHLQDAFARVRAAGGRCELFVGLFVEGSFGFIVSASDQLRLGALGLDLAVDVHL</sequence>
<dbReference type="AlphaFoldDB" id="A0AAW3ZVV5"/>
<keyword evidence="2" id="KW-1185">Reference proteome</keyword>
<dbReference type="EMBL" id="JACYTR010000089">
    <property type="protein sequence ID" value="MBD8528161.1"/>
    <property type="molecule type" value="Genomic_DNA"/>
</dbReference>
<evidence type="ECO:0000313" key="1">
    <source>
        <dbReference type="EMBL" id="MBD8528161.1"/>
    </source>
</evidence>
<proteinExistence type="predicted"/>
<organism evidence="1 2">
    <name type="scientific">Pseudomarimonas arenosa</name>
    <dbReference type="NCBI Taxonomy" id="2774145"/>
    <lineage>
        <taxon>Bacteria</taxon>
        <taxon>Pseudomonadati</taxon>
        <taxon>Pseudomonadota</taxon>
        <taxon>Gammaproteobacteria</taxon>
        <taxon>Lysobacterales</taxon>
        <taxon>Lysobacteraceae</taxon>
        <taxon>Pseudomarimonas</taxon>
    </lineage>
</organism>
<comment type="caution">
    <text evidence="1">The sequence shown here is derived from an EMBL/GenBank/DDBJ whole genome shotgun (WGS) entry which is preliminary data.</text>
</comment>
<dbReference type="Proteomes" id="UP000613768">
    <property type="component" value="Unassembled WGS sequence"/>
</dbReference>
<gene>
    <name evidence="1" type="ORF">IFO71_20625</name>
</gene>
<evidence type="ECO:0000313" key="2">
    <source>
        <dbReference type="Proteomes" id="UP000613768"/>
    </source>
</evidence>